<sequence length="119" mass="13311">MSTLSLNLAPSGALTLRQQPEFDLERALSRAVLRLRLMEPHRKRRTKNLEGIMNPDPHNYFASPAQGSTLNAGQFGSTFAQYPCRGCAPKLQAYDAQTPARPQKPLKHLFAALLVRARR</sequence>
<name>A0A645HCD0_9ZZZZ</name>
<accession>A0A645HCD0</accession>
<proteinExistence type="predicted"/>
<comment type="caution">
    <text evidence="1">The sequence shown here is derived from an EMBL/GenBank/DDBJ whole genome shotgun (WGS) entry which is preliminary data.</text>
</comment>
<evidence type="ECO:0000313" key="1">
    <source>
        <dbReference type="EMBL" id="MPN36685.1"/>
    </source>
</evidence>
<protein>
    <submittedName>
        <fullName evidence="1">Uncharacterized protein</fullName>
    </submittedName>
</protein>
<organism evidence="1">
    <name type="scientific">bioreactor metagenome</name>
    <dbReference type="NCBI Taxonomy" id="1076179"/>
    <lineage>
        <taxon>unclassified sequences</taxon>
        <taxon>metagenomes</taxon>
        <taxon>ecological metagenomes</taxon>
    </lineage>
</organism>
<gene>
    <name evidence="1" type="ORF">SDC9_184195</name>
</gene>
<reference evidence="1" key="1">
    <citation type="submission" date="2019-08" db="EMBL/GenBank/DDBJ databases">
        <authorList>
            <person name="Kucharzyk K."/>
            <person name="Murdoch R.W."/>
            <person name="Higgins S."/>
            <person name="Loffler F."/>
        </authorList>
    </citation>
    <scope>NUCLEOTIDE SEQUENCE</scope>
</reference>
<dbReference type="AlphaFoldDB" id="A0A645HCD0"/>
<dbReference type="EMBL" id="VSSQ01090955">
    <property type="protein sequence ID" value="MPN36685.1"/>
    <property type="molecule type" value="Genomic_DNA"/>
</dbReference>